<proteinExistence type="predicted"/>
<dbReference type="InterPro" id="IPR029033">
    <property type="entry name" value="His_PPase_superfam"/>
</dbReference>
<name>A0ABU8SIT9_9LACO</name>
<sequence>MTTINIYFVRHGQTFLNFYNRIQGLIDAPLTKKGIADADNAGERLKDITFDAAYSSDLPRAANTGRHILAKNPTSIKEPILDQAFREENFGYFEGNDSGAAWHFIGGPSGLDDFGAMLKKLGMGGTADLIRAADPYKEAEGDEMIRQRFQPGLKRILDHAKDGDNVLVTAHGSIIRWITEQYSDFDISVPIRNGSVTKMVVTDNQPTIEYYNRID</sequence>
<dbReference type="PANTHER" id="PTHR46517:SF1">
    <property type="entry name" value="FRUCTOSE-2,6-BISPHOSPHATASE TIGAR"/>
    <property type="match status" value="1"/>
</dbReference>
<dbReference type="SMART" id="SM00855">
    <property type="entry name" value="PGAM"/>
    <property type="match status" value="1"/>
</dbReference>
<evidence type="ECO:0000313" key="3">
    <source>
        <dbReference type="Proteomes" id="UP001370590"/>
    </source>
</evidence>
<dbReference type="EC" id="3.1.3.-" evidence="2"/>
<keyword evidence="3" id="KW-1185">Reference proteome</keyword>
<dbReference type="GO" id="GO:0016787">
    <property type="term" value="F:hydrolase activity"/>
    <property type="evidence" value="ECO:0007669"/>
    <property type="project" value="UniProtKB-KW"/>
</dbReference>
<dbReference type="CDD" id="cd07067">
    <property type="entry name" value="HP_PGM_like"/>
    <property type="match status" value="1"/>
</dbReference>
<dbReference type="SUPFAM" id="SSF53254">
    <property type="entry name" value="Phosphoglycerate mutase-like"/>
    <property type="match status" value="1"/>
</dbReference>
<keyword evidence="1 2" id="KW-0378">Hydrolase</keyword>
<reference evidence="2 3" key="1">
    <citation type="submission" date="2023-10" db="EMBL/GenBank/DDBJ databases">
        <title>Nicoliella lavandulae sp. nov. isolated from Lavandula angustifolia flowers.</title>
        <authorList>
            <person name="Alcantara C."/>
            <person name="Zuniga M."/>
            <person name="Landete J.M."/>
            <person name="Monedero V."/>
        </authorList>
    </citation>
    <scope>NUCLEOTIDE SEQUENCE [LARGE SCALE GENOMIC DNA]</scope>
    <source>
        <strain evidence="2 3">Es01</strain>
    </source>
</reference>
<accession>A0ABU8SIT9</accession>
<dbReference type="PANTHER" id="PTHR46517">
    <property type="entry name" value="FRUCTOSE-2,6-BISPHOSPHATASE TIGAR"/>
    <property type="match status" value="1"/>
</dbReference>
<organism evidence="2 3">
    <name type="scientific">Nicoliella lavandulae</name>
    <dbReference type="NCBI Taxonomy" id="3082954"/>
    <lineage>
        <taxon>Bacteria</taxon>
        <taxon>Bacillati</taxon>
        <taxon>Bacillota</taxon>
        <taxon>Bacilli</taxon>
        <taxon>Lactobacillales</taxon>
        <taxon>Lactobacillaceae</taxon>
        <taxon>Nicoliella</taxon>
    </lineage>
</organism>
<dbReference type="RefSeq" id="WP_339959529.1">
    <property type="nucleotide sequence ID" value="NZ_JAWMWH010000001.1"/>
</dbReference>
<dbReference type="InterPro" id="IPR013078">
    <property type="entry name" value="His_Pase_superF_clade-1"/>
</dbReference>
<dbReference type="Pfam" id="PF00300">
    <property type="entry name" value="His_Phos_1"/>
    <property type="match status" value="2"/>
</dbReference>
<protein>
    <submittedName>
        <fullName evidence="2">Histidine phosphatase family protein</fullName>
        <ecNumber evidence="2">3.1.3.-</ecNumber>
    </submittedName>
</protein>
<dbReference type="Proteomes" id="UP001370590">
    <property type="component" value="Unassembled WGS sequence"/>
</dbReference>
<dbReference type="EMBL" id="JAWMWH010000001">
    <property type="protein sequence ID" value="MEJ6399684.1"/>
    <property type="molecule type" value="Genomic_DNA"/>
</dbReference>
<evidence type="ECO:0000256" key="1">
    <source>
        <dbReference type="ARBA" id="ARBA00022801"/>
    </source>
</evidence>
<gene>
    <name evidence="2" type="ORF">R4146_00590</name>
</gene>
<dbReference type="InterPro" id="IPR051695">
    <property type="entry name" value="Phosphoglycerate_Mutase"/>
</dbReference>
<comment type="caution">
    <text evidence="2">The sequence shown here is derived from an EMBL/GenBank/DDBJ whole genome shotgun (WGS) entry which is preliminary data.</text>
</comment>
<evidence type="ECO:0000313" key="2">
    <source>
        <dbReference type="EMBL" id="MEJ6399684.1"/>
    </source>
</evidence>
<dbReference type="Gene3D" id="3.40.50.1240">
    <property type="entry name" value="Phosphoglycerate mutase-like"/>
    <property type="match status" value="1"/>
</dbReference>